<evidence type="ECO:0000313" key="2">
    <source>
        <dbReference type="Proteomes" id="UP001143856"/>
    </source>
</evidence>
<sequence length="502" mass="54598">MADNTESLVYLTRPPENQTFGNISHDKNQLTFTSFQNVIDGELSSTELTRSTVNPSTLEANPKVPVCTQHDVDKAIAAAQRGAEVWAKVSWEERKKALEAFADALEGYVTEFTHITVRENGLPLPLAKIDVDWSIYTIREICKLSLPDKVIEASRGRHVIERYTPIGVTVGIVPWNGPIVLSCFKIAPALLTGNALILKPSPFAPYGVLKLAELGLRFFPPGVLQALSGNDDLGPWLTAHPDVGRVSFTGSCATGKKVMASCSAHLKRVSMELGGNDPAIVCENVNPAIVAERIASVALSRSGQLCMAVKRVYVHEAVYDAVLAEIVKYFENVKVGDGFDSDTVVGPISNRPQYERVKEFLADIEEAKLDVLPKRVKPIEGLKGFFVRPVVVANPPDDARVVVDEPFGPILPVMKWSNEADVIRRANNTDYGLGASVWSRDLGQADNIADKLQAGNVWINTHAELQASAAFACHKQSGFGSELGVTGLTGWCNVQAVYTRPL</sequence>
<organism evidence="1 2">
    <name type="scientific">Xylaria curta</name>
    <dbReference type="NCBI Taxonomy" id="42375"/>
    <lineage>
        <taxon>Eukaryota</taxon>
        <taxon>Fungi</taxon>
        <taxon>Dikarya</taxon>
        <taxon>Ascomycota</taxon>
        <taxon>Pezizomycotina</taxon>
        <taxon>Sordariomycetes</taxon>
        <taxon>Xylariomycetidae</taxon>
        <taxon>Xylariales</taxon>
        <taxon>Xylariaceae</taxon>
        <taxon>Xylaria</taxon>
    </lineage>
</organism>
<protein>
    <submittedName>
        <fullName evidence="1">Uncharacterized protein</fullName>
    </submittedName>
</protein>
<evidence type="ECO:0000313" key="1">
    <source>
        <dbReference type="EMBL" id="KAJ2988447.1"/>
    </source>
</evidence>
<dbReference type="EMBL" id="JAPDGR010000648">
    <property type="protein sequence ID" value="KAJ2988447.1"/>
    <property type="molecule type" value="Genomic_DNA"/>
</dbReference>
<name>A0ACC1P8F6_9PEZI</name>
<gene>
    <name evidence="1" type="ORF">NUW58_g3972</name>
</gene>
<reference evidence="1" key="1">
    <citation type="submission" date="2022-10" db="EMBL/GenBank/DDBJ databases">
        <title>Genome Sequence of Xylaria curta.</title>
        <authorList>
            <person name="Buettner E."/>
        </authorList>
    </citation>
    <scope>NUCLEOTIDE SEQUENCE</scope>
    <source>
        <strain evidence="1">Babe10</strain>
    </source>
</reference>
<accession>A0ACC1P8F6</accession>
<keyword evidence="2" id="KW-1185">Reference proteome</keyword>
<proteinExistence type="predicted"/>
<comment type="caution">
    <text evidence="1">The sequence shown here is derived from an EMBL/GenBank/DDBJ whole genome shotgun (WGS) entry which is preliminary data.</text>
</comment>
<dbReference type="Proteomes" id="UP001143856">
    <property type="component" value="Unassembled WGS sequence"/>
</dbReference>